<sequence>MPLIHLRCLEEKKVVGLSDEDCALQRENDPLALQDACAFMLYRPCDHEIVLSDTAHALAVVGGARNIVLGDDHLISLGSFREIKILTVASIF</sequence>
<gene>
    <name evidence="1" type="ORF">NTE_00272</name>
</gene>
<dbReference type="STRING" id="1459636.NTE_00272"/>
<proteinExistence type="predicted"/>
<evidence type="ECO:0000313" key="2">
    <source>
        <dbReference type="Proteomes" id="UP000028194"/>
    </source>
</evidence>
<protein>
    <submittedName>
        <fullName evidence="1">Uncharacterized protein</fullName>
    </submittedName>
</protein>
<reference evidence="1 2" key="1">
    <citation type="journal article" date="2014" name="PLoS ONE">
        <title>Genome Sequence of Candidatus Nitrososphaera evergladensis from Group I.1b Enriched from Everglades Soil Reveals Novel Genomic Features of the Ammonia-Oxidizing Archaea.</title>
        <authorList>
            <person name="Zhalnina K.V."/>
            <person name="Dias R."/>
            <person name="Leonard M.T."/>
            <person name="Dorr de Quadros P."/>
            <person name="Camargo F.A."/>
            <person name="Drew J.C."/>
            <person name="Farmerie W.G."/>
            <person name="Daroub S.H."/>
            <person name="Triplett E.W."/>
        </authorList>
    </citation>
    <scope>NUCLEOTIDE SEQUENCE [LARGE SCALE GENOMIC DNA]</scope>
    <source>
        <strain evidence="1 2">SR1</strain>
    </source>
</reference>
<accession>A0A075MSM9</accession>
<keyword evidence="2" id="KW-1185">Reference proteome</keyword>
<dbReference type="KEGG" id="nev:NTE_00272"/>
<dbReference type="EMBL" id="CP007174">
    <property type="protein sequence ID" value="AIF82354.1"/>
    <property type="molecule type" value="Genomic_DNA"/>
</dbReference>
<organism evidence="1 2">
    <name type="scientific">Candidatus Nitrososphaera evergladensis SR1</name>
    <dbReference type="NCBI Taxonomy" id="1459636"/>
    <lineage>
        <taxon>Archaea</taxon>
        <taxon>Nitrososphaerota</taxon>
        <taxon>Nitrososphaeria</taxon>
        <taxon>Nitrososphaerales</taxon>
        <taxon>Nitrososphaeraceae</taxon>
        <taxon>Nitrososphaera</taxon>
    </lineage>
</organism>
<evidence type="ECO:0000313" key="1">
    <source>
        <dbReference type="EMBL" id="AIF82354.1"/>
    </source>
</evidence>
<dbReference type="Proteomes" id="UP000028194">
    <property type="component" value="Chromosome"/>
</dbReference>
<name>A0A075MSM9_9ARCH</name>
<dbReference type="AlphaFoldDB" id="A0A075MSM9"/>
<dbReference type="HOGENOM" id="CLU_2406202_0_0_2"/>